<name>A0A0A9ACD8_ARUDO</name>
<reference evidence="1" key="2">
    <citation type="journal article" date="2015" name="Data Brief">
        <title>Shoot transcriptome of the giant reed, Arundo donax.</title>
        <authorList>
            <person name="Barrero R.A."/>
            <person name="Guerrero F.D."/>
            <person name="Moolhuijzen P."/>
            <person name="Goolsby J.A."/>
            <person name="Tidwell J."/>
            <person name="Bellgard S.E."/>
            <person name="Bellgard M.I."/>
        </authorList>
    </citation>
    <scope>NUCLEOTIDE SEQUENCE</scope>
    <source>
        <tissue evidence="1">Shoot tissue taken approximately 20 cm above the soil surface</tissue>
    </source>
</reference>
<dbReference type="EMBL" id="GBRH01248571">
    <property type="protein sequence ID" value="JAD49324.1"/>
    <property type="molecule type" value="Transcribed_RNA"/>
</dbReference>
<sequence>MLGIEETISASLCLRTE</sequence>
<protein>
    <submittedName>
        <fullName evidence="1">Uncharacterized protein</fullName>
    </submittedName>
</protein>
<dbReference type="AlphaFoldDB" id="A0A0A9ACD8"/>
<evidence type="ECO:0000313" key="1">
    <source>
        <dbReference type="EMBL" id="JAD49324.1"/>
    </source>
</evidence>
<reference evidence="1" key="1">
    <citation type="submission" date="2014-09" db="EMBL/GenBank/DDBJ databases">
        <authorList>
            <person name="Magalhaes I.L.F."/>
            <person name="Oliveira U."/>
            <person name="Santos F.R."/>
            <person name="Vidigal T.H.D.A."/>
            <person name="Brescovit A.D."/>
            <person name="Santos A.J."/>
        </authorList>
    </citation>
    <scope>NUCLEOTIDE SEQUENCE</scope>
    <source>
        <tissue evidence="1">Shoot tissue taken approximately 20 cm above the soil surface</tissue>
    </source>
</reference>
<organism evidence="1">
    <name type="scientific">Arundo donax</name>
    <name type="common">Giant reed</name>
    <name type="synonym">Donax arundinaceus</name>
    <dbReference type="NCBI Taxonomy" id="35708"/>
    <lineage>
        <taxon>Eukaryota</taxon>
        <taxon>Viridiplantae</taxon>
        <taxon>Streptophyta</taxon>
        <taxon>Embryophyta</taxon>
        <taxon>Tracheophyta</taxon>
        <taxon>Spermatophyta</taxon>
        <taxon>Magnoliopsida</taxon>
        <taxon>Liliopsida</taxon>
        <taxon>Poales</taxon>
        <taxon>Poaceae</taxon>
        <taxon>PACMAD clade</taxon>
        <taxon>Arundinoideae</taxon>
        <taxon>Arundineae</taxon>
        <taxon>Arundo</taxon>
    </lineage>
</organism>
<proteinExistence type="predicted"/>
<accession>A0A0A9ACD8</accession>